<dbReference type="AlphaFoldDB" id="A0A5M8QJE3"/>
<dbReference type="InterPro" id="IPR005183">
    <property type="entry name" value="DUF305_CopM-like"/>
</dbReference>
<keyword evidence="4" id="KW-1185">Reference proteome</keyword>
<dbReference type="Proteomes" id="UP000323221">
    <property type="component" value="Unassembled WGS sequence"/>
</dbReference>
<comment type="caution">
    <text evidence="3">The sequence shown here is derived from an EMBL/GenBank/DDBJ whole genome shotgun (WGS) entry which is preliminary data.</text>
</comment>
<evidence type="ECO:0000313" key="3">
    <source>
        <dbReference type="EMBL" id="KAA6435271.1"/>
    </source>
</evidence>
<dbReference type="PANTHER" id="PTHR36933">
    <property type="entry name" value="SLL0788 PROTEIN"/>
    <property type="match status" value="1"/>
</dbReference>
<dbReference type="Pfam" id="PF03713">
    <property type="entry name" value="DUF305"/>
    <property type="match status" value="1"/>
</dbReference>
<dbReference type="OrthoDB" id="26872at2"/>
<sequence length="236" mass="24759">MAAGCVLALLALVLVVRPSVAATLLRLPRGVLAERALLLSALTTALVLTGCSSSPDAEPASTPTAAETAPAATSGADASEGNQHDVTFLENMIPHHQQAIDMSEIVLAKDGVDERVADLAERIRAAQQPEIDEMTALLEEWGYEVDASGGHGGHGMGTGGGMMMSEDDMEALEAADGAEASRLFLEQMIVHHEGAIMMAEAQLSMGRADAVGELAQRMLDDQTAEIAEMRQLLTEL</sequence>
<dbReference type="InterPro" id="IPR012347">
    <property type="entry name" value="Ferritin-like"/>
</dbReference>
<evidence type="ECO:0000313" key="4">
    <source>
        <dbReference type="Proteomes" id="UP000323221"/>
    </source>
</evidence>
<reference evidence="3 4" key="1">
    <citation type="submission" date="2019-08" db="EMBL/GenBank/DDBJ databases">
        <title>Agrococcus lahaulensis sp. nov., isolated from a cold desert of the Indian Himalayas.</title>
        <authorList>
            <person name="Qu J.H."/>
        </authorList>
    </citation>
    <scope>NUCLEOTIDE SEQUENCE [LARGE SCALE GENOMIC DNA]</scope>
    <source>
        <strain evidence="3 4">NS18</strain>
    </source>
</reference>
<dbReference type="Gene3D" id="1.20.1260.10">
    <property type="match status" value="1"/>
</dbReference>
<organism evidence="3 4">
    <name type="scientific">Agrococcus sediminis</name>
    <dbReference type="NCBI Taxonomy" id="2599924"/>
    <lineage>
        <taxon>Bacteria</taxon>
        <taxon>Bacillati</taxon>
        <taxon>Actinomycetota</taxon>
        <taxon>Actinomycetes</taxon>
        <taxon>Micrococcales</taxon>
        <taxon>Microbacteriaceae</taxon>
        <taxon>Agrococcus</taxon>
    </lineage>
</organism>
<feature type="region of interest" description="Disordered" evidence="1">
    <location>
        <begin position="52"/>
        <end position="81"/>
    </location>
</feature>
<evidence type="ECO:0000259" key="2">
    <source>
        <dbReference type="Pfam" id="PF03713"/>
    </source>
</evidence>
<proteinExistence type="predicted"/>
<dbReference type="PANTHER" id="PTHR36933:SF1">
    <property type="entry name" value="SLL0788 PROTEIN"/>
    <property type="match status" value="1"/>
</dbReference>
<feature type="domain" description="DUF305" evidence="2">
    <location>
        <begin position="85"/>
        <end position="233"/>
    </location>
</feature>
<protein>
    <submittedName>
        <fullName evidence="3">DUF305 domain-containing protein</fullName>
    </submittedName>
</protein>
<evidence type="ECO:0000256" key="1">
    <source>
        <dbReference type="SAM" id="MobiDB-lite"/>
    </source>
</evidence>
<feature type="compositionally biased region" description="Low complexity" evidence="1">
    <location>
        <begin position="52"/>
        <end position="80"/>
    </location>
</feature>
<dbReference type="EMBL" id="VOIR01000012">
    <property type="protein sequence ID" value="KAA6435271.1"/>
    <property type="molecule type" value="Genomic_DNA"/>
</dbReference>
<name>A0A5M8QJE3_9MICO</name>
<gene>
    <name evidence="3" type="ORF">FQ330_04065</name>
</gene>
<accession>A0A5M8QJE3</accession>